<proteinExistence type="predicted"/>
<protein>
    <submittedName>
        <fullName evidence="2">(northern house mosquito) hypothetical protein</fullName>
    </submittedName>
</protein>
<evidence type="ECO:0000256" key="1">
    <source>
        <dbReference type="SAM" id="MobiDB-lite"/>
    </source>
</evidence>
<organism evidence="2">
    <name type="scientific">Culex pipiens</name>
    <name type="common">House mosquito</name>
    <dbReference type="NCBI Taxonomy" id="7175"/>
    <lineage>
        <taxon>Eukaryota</taxon>
        <taxon>Metazoa</taxon>
        <taxon>Ecdysozoa</taxon>
        <taxon>Arthropoda</taxon>
        <taxon>Hexapoda</taxon>
        <taxon>Insecta</taxon>
        <taxon>Pterygota</taxon>
        <taxon>Neoptera</taxon>
        <taxon>Endopterygota</taxon>
        <taxon>Diptera</taxon>
        <taxon>Nematocera</taxon>
        <taxon>Culicoidea</taxon>
        <taxon>Culicidae</taxon>
        <taxon>Culicinae</taxon>
        <taxon>Culicini</taxon>
        <taxon>Culex</taxon>
        <taxon>Culex</taxon>
    </lineage>
</organism>
<accession>A0A8D8FFN9</accession>
<name>A0A8D8FFN9_CULPI</name>
<dbReference type="AlphaFoldDB" id="A0A8D8FFN9"/>
<evidence type="ECO:0000313" key="2">
    <source>
        <dbReference type="EMBL" id="CAG6468389.1"/>
    </source>
</evidence>
<dbReference type="EMBL" id="HBUE01060498">
    <property type="protein sequence ID" value="CAG6468389.1"/>
    <property type="molecule type" value="Transcribed_RNA"/>
</dbReference>
<sequence>MVEEEASKMESNGQSCTSPRSLLFAIVSTSSAYTPRSSPKERLATAHGRQLADLCCVKCGSCGVRQGAIALYRSEGADTVGGRSKATEERQNGFGEVADPRR</sequence>
<reference evidence="2" key="1">
    <citation type="submission" date="2021-05" db="EMBL/GenBank/DDBJ databases">
        <authorList>
            <person name="Alioto T."/>
            <person name="Alioto T."/>
            <person name="Gomez Garrido J."/>
        </authorList>
    </citation>
    <scope>NUCLEOTIDE SEQUENCE</scope>
</reference>
<feature type="region of interest" description="Disordered" evidence="1">
    <location>
        <begin position="77"/>
        <end position="102"/>
    </location>
</feature>